<dbReference type="InterPro" id="IPR052930">
    <property type="entry name" value="TA_antitoxin_MntA"/>
</dbReference>
<gene>
    <name evidence="2" type="ORF">AArcS_1016</name>
</gene>
<dbReference type="Proteomes" id="UP000663586">
    <property type="component" value="Chromosome"/>
</dbReference>
<dbReference type="CDD" id="cd05403">
    <property type="entry name" value="NT_KNTase_like"/>
    <property type="match status" value="1"/>
</dbReference>
<dbReference type="InterPro" id="IPR043519">
    <property type="entry name" value="NT_sf"/>
</dbReference>
<feature type="domain" description="Polymerase beta nucleotidyltransferase" evidence="1">
    <location>
        <begin position="22"/>
        <end position="100"/>
    </location>
</feature>
<keyword evidence="3" id="KW-1185">Reference proteome</keyword>
<dbReference type="GO" id="GO:0016740">
    <property type="term" value="F:transferase activity"/>
    <property type="evidence" value="ECO:0007669"/>
    <property type="project" value="UniProtKB-KW"/>
</dbReference>
<dbReference type="RefSeq" id="WP_238479401.1">
    <property type="nucleotide sequence ID" value="NZ_CP064786.1"/>
</dbReference>
<dbReference type="GeneID" id="70684404"/>
<dbReference type="Gene3D" id="3.30.460.10">
    <property type="entry name" value="Beta Polymerase, domain 2"/>
    <property type="match status" value="1"/>
</dbReference>
<organism evidence="2 3">
    <name type="scientific">Natranaeroarchaeum sulfidigenes</name>
    <dbReference type="NCBI Taxonomy" id="2784880"/>
    <lineage>
        <taxon>Archaea</taxon>
        <taxon>Methanobacteriati</taxon>
        <taxon>Methanobacteriota</taxon>
        <taxon>Stenosarchaea group</taxon>
        <taxon>Halobacteria</taxon>
        <taxon>Halobacteriales</taxon>
        <taxon>Natronoarchaeaceae</taxon>
        <taxon>Natranaeroarchaeum</taxon>
    </lineage>
</organism>
<dbReference type="EMBL" id="CP064786">
    <property type="protein sequence ID" value="QSG02237.1"/>
    <property type="molecule type" value="Genomic_DNA"/>
</dbReference>
<name>A0A897MNV7_9EURY</name>
<proteinExistence type="predicted"/>
<protein>
    <submittedName>
        <fullName evidence="2">Minimal nucleotidyltransferase</fullName>
    </submittedName>
</protein>
<evidence type="ECO:0000259" key="1">
    <source>
        <dbReference type="Pfam" id="PF18765"/>
    </source>
</evidence>
<evidence type="ECO:0000313" key="3">
    <source>
        <dbReference type="Proteomes" id="UP000663586"/>
    </source>
</evidence>
<dbReference type="InterPro" id="IPR041633">
    <property type="entry name" value="Polbeta"/>
</dbReference>
<dbReference type="Pfam" id="PF18765">
    <property type="entry name" value="Polbeta"/>
    <property type="match status" value="1"/>
</dbReference>
<dbReference type="PANTHER" id="PTHR43852">
    <property type="entry name" value="NUCLEOTIDYLTRANSFERASE"/>
    <property type="match status" value="1"/>
</dbReference>
<dbReference type="AlphaFoldDB" id="A0A897MNV7"/>
<reference evidence="2" key="1">
    <citation type="submission" date="2020-11" db="EMBL/GenBank/DDBJ databases">
        <title>Carbohydrate-dependent, anaerobic sulfur respiration: A novel catabolism in halophilic archaea.</title>
        <authorList>
            <person name="Sorokin D.Y."/>
            <person name="Messina E."/>
            <person name="Smedile F."/>
            <person name="La Cono V."/>
            <person name="Hallsworth J.E."/>
            <person name="Yakimov M.M."/>
        </authorList>
    </citation>
    <scope>NUCLEOTIDE SEQUENCE</scope>
    <source>
        <strain evidence="2">AArc-S</strain>
    </source>
</reference>
<dbReference type="KEGG" id="hara:AArcS_1016"/>
<accession>A0A897MNV7</accession>
<evidence type="ECO:0000313" key="2">
    <source>
        <dbReference type="EMBL" id="QSG02237.1"/>
    </source>
</evidence>
<dbReference type="PANTHER" id="PTHR43852:SF3">
    <property type="entry name" value="NUCLEOTIDYLTRANSFERASE"/>
    <property type="match status" value="1"/>
</dbReference>
<keyword evidence="2" id="KW-0808">Transferase</keyword>
<sequence>MDGGNVDSELIAAFEASVCADADVEFAIVFGSQSAGETTQASDIDLAVKFSDGLTEGDRFDKRCFLSGNLQREELPFIDVSDIEALSLDVAHDAVNGTFVCGDEDAFEQFKSDTEEAFSANRDTIRREQRAVIDRIAEDGLRG</sequence>
<dbReference type="SUPFAM" id="SSF81301">
    <property type="entry name" value="Nucleotidyltransferase"/>
    <property type="match status" value="1"/>
</dbReference>